<evidence type="ECO:0000313" key="1">
    <source>
        <dbReference type="EMBL" id="KFG62016.1"/>
    </source>
</evidence>
<accession>A0A086LZE8</accession>
<sequence>MQPVELNGGENVEYGYPEKTCVLFYKLELVACNMWRVGIREAMPKNFMLSSWRVLKCVLRVWLEERAPYDQKAFAFVRLRFSTKTCLFPELANFLAAPHSDVRRMQFLFYSFCLIEGTGGCDFFPSRCTQTVVTRFLRSDLLYLCEEAKSEITV</sequence>
<name>A0A086LZE8_TOXGO</name>
<protein>
    <submittedName>
        <fullName evidence="1">Uncharacterized protein</fullName>
    </submittedName>
</protein>
<gene>
    <name evidence="1" type="ORF">TGRUB_431030</name>
</gene>
<dbReference type="AlphaFoldDB" id="A0A086LZE8"/>
<dbReference type="VEuPathDB" id="ToxoDB:TGRUB_431030"/>
<organism evidence="1 2">
    <name type="scientific">Toxoplasma gondii RUB</name>
    <dbReference type="NCBI Taxonomy" id="935652"/>
    <lineage>
        <taxon>Eukaryota</taxon>
        <taxon>Sar</taxon>
        <taxon>Alveolata</taxon>
        <taxon>Apicomplexa</taxon>
        <taxon>Conoidasida</taxon>
        <taxon>Coccidia</taxon>
        <taxon>Eucoccidiorida</taxon>
        <taxon>Eimeriorina</taxon>
        <taxon>Sarcocystidae</taxon>
        <taxon>Toxoplasma</taxon>
    </lineage>
</organism>
<dbReference type="EMBL" id="AFYV02001424">
    <property type="protein sequence ID" value="KFG62016.1"/>
    <property type="molecule type" value="Genomic_DNA"/>
</dbReference>
<dbReference type="Proteomes" id="UP000028834">
    <property type="component" value="Unassembled WGS sequence"/>
</dbReference>
<comment type="caution">
    <text evidence="1">The sequence shown here is derived from an EMBL/GenBank/DDBJ whole genome shotgun (WGS) entry which is preliminary data.</text>
</comment>
<proteinExistence type="predicted"/>
<evidence type="ECO:0000313" key="2">
    <source>
        <dbReference type="Proteomes" id="UP000028834"/>
    </source>
</evidence>
<reference evidence="1 2" key="1">
    <citation type="submission" date="2014-05" db="EMBL/GenBank/DDBJ databases">
        <authorList>
            <person name="Sibley D."/>
            <person name="Venepally P."/>
            <person name="Karamycheva S."/>
            <person name="Hadjithomas M."/>
            <person name="Khan A."/>
            <person name="Brunk B."/>
            <person name="Roos D."/>
            <person name="Caler E."/>
            <person name="Lorenzi H."/>
        </authorList>
    </citation>
    <scope>NUCLEOTIDE SEQUENCE [LARGE SCALE GENOMIC DNA]</scope>
    <source>
        <strain evidence="1 2">RUB</strain>
    </source>
</reference>